<dbReference type="Gene3D" id="3.90.230.10">
    <property type="entry name" value="Creatinase/methionine aminopeptidase superfamily"/>
    <property type="match status" value="1"/>
</dbReference>
<proteinExistence type="predicted"/>
<feature type="domain" description="Peptidase M24" evidence="2">
    <location>
        <begin position="195"/>
        <end position="423"/>
    </location>
</feature>
<dbReference type="CDD" id="cd01066">
    <property type="entry name" value="APP_MetAP"/>
    <property type="match status" value="1"/>
</dbReference>
<dbReference type="InterPro" id="IPR029149">
    <property type="entry name" value="Creatin/AminoP/Spt16_N"/>
</dbReference>
<dbReference type="InterPro" id="IPR000587">
    <property type="entry name" value="Creatinase_N"/>
</dbReference>
<feature type="compositionally biased region" description="Basic and acidic residues" evidence="1">
    <location>
        <begin position="1"/>
        <end position="14"/>
    </location>
</feature>
<dbReference type="SUPFAM" id="SSF55920">
    <property type="entry name" value="Creatinase/aminopeptidase"/>
    <property type="match status" value="1"/>
</dbReference>
<comment type="caution">
    <text evidence="4">The sequence shown here is derived from an EMBL/GenBank/DDBJ whole genome shotgun (WGS) entry which is preliminary data.</text>
</comment>
<dbReference type="InterPro" id="IPR036005">
    <property type="entry name" value="Creatinase/aminopeptidase-like"/>
</dbReference>
<dbReference type="EMBL" id="BAHD01000110">
    <property type="protein sequence ID" value="GAB98192.1"/>
    <property type="molecule type" value="Genomic_DNA"/>
</dbReference>
<evidence type="ECO:0000256" key="1">
    <source>
        <dbReference type="SAM" id="MobiDB-lite"/>
    </source>
</evidence>
<dbReference type="RefSeq" id="WP_006594724.1">
    <property type="nucleotide sequence ID" value="NZ_BAHD01000110.1"/>
</dbReference>
<feature type="domain" description="Creatinase N-terminal" evidence="3">
    <location>
        <begin position="40"/>
        <end position="188"/>
    </location>
</feature>
<evidence type="ECO:0000313" key="5">
    <source>
        <dbReference type="Proteomes" id="UP000008366"/>
    </source>
</evidence>
<dbReference type="PANTHER" id="PTHR46112">
    <property type="entry name" value="AMINOPEPTIDASE"/>
    <property type="match status" value="1"/>
</dbReference>
<feature type="region of interest" description="Disordered" evidence="1">
    <location>
        <begin position="1"/>
        <end position="29"/>
    </location>
</feature>
<dbReference type="Proteomes" id="UP000008366">
    <property type="component" value="Unassembled WGS sequence"/>
</dbReference>
<name>K6X1E7_9MICO</name>
<evidence type="ECO:0000259" key="3">
    <source>
        <dbReference type="Pfam" id="PF01321"/>
    </source>
</evidence>
<gene>
    <name evidence="4" type="ORF">KILIM_110_00070</name>
</gene>
<dbReference type="AlphaFoldDB" id="K6X1E7"/>
<dbReference type="SUPFAM" id="SSF53092">
    <property type="entry name" value="Creatinase/prolidase N-terminal domain"/>
    <property type="match status" value="1"/>
</dbReference>
<evidence type="ECO:0000313" key="4">
    <source>
        <dbReference type="EMBL" id="GAB98192.1"/>
    </source>
</evidence>
<dbReference type="PANTHER" id="PTHR46112:SF2">
    <property type="entry name" value="XAA-PRO AMINOPEPTIDASE P-RELATED"/>
    <property type="match status" value="1"/>
</dbReference>
<reference evidence="4 5" key="1">
    <citation type="submission" date="2012-08" db="EMBL/GenBank/DDBJ databases">
        <title>Whole genome shotgun sequence of Kineosphaera limosa NBRC 100340.</title>
        <authorList>
            <person name="Yoshida I."/>
            <person name="Isaki S."/>
            <person name="Hosoyama A."/>
            <person name="Tsuchikane K."/>
            <person name="Katsumata H."/>
            <person name="Ando Y."/>
            <person name="Ohji S."/>
            <person name="Hamada M."/>
            <person name="Tamura T."/>
            <person name="Yamazoe A."/>
            <person name="Yamazaki S."/>
            <person name="Fujita N."/>
        </authorList>
    </citation>
    <scope>NUCLEOTIDE SEQUENCE [LARGE SCALE GENOMIC DNA]</scope>
    <source>
        <strain evidence="4 5">NBRC 100340</strain>
    </source>
</reference>
<evidence type="ECO:0000259" key="2">
    <source>
        <dbReference type="Pfam" id="PF00557"/>
    </source>
</evidence>
<dbReference type="InterPro" id="IPR000994">
    <property type="entry name" value="Pept_M24"/>
</dbReference>
<dbReference type="eggNOG" id="COG0006">
    <property type="taxonomic scope" value="Bacteria"/>
</dbReference>
<dbReference type="STRING" id="1184609.KILIM_110_00070"/>
<keyword evidence="5" id="KW-1185">Reference proteome</keyword>
<organism evidence="4 5">
    <name type="scientific">Kineosphaera limosa NBRC 100340</name>
    <dbReference type="NCBI Taxonomy" id="1184609"/>
    <lineage>
        <taxon>Bacteria</taxon>
        <taxon>Bacillati</taxon>
        <taxon>Actinomycetota</taxon>
        <taxon>Actinomycetes</taxon>
        <taxon>Micrococcales</taxon>
        <taxon>Dermatophilaceae</taxon>
        <taxon>Kineosphaera</taxon>
    </lineage>
</organism>
<dbReference type="OrthoDB" id="9761809at2"/>
<accession>K6X1E7</accession>
<protein>
    <submittedName>
        <fullName evidence="4">Putative peptidase M24 family protein</fullName>
    </submittedName>
</protein>
<dbReference type="Pfam" id="PF01321">
    <property type="entry name" value="Creatinase_N"/>
    <property type="match status" value="1"/>
</dbReference>
<sequence length="441" mass="47793">MSDEQERSEWHDWSDAVPTVSDDGPSRLPRAFSAAEHTARVEAVQQRMAQRELAALIVVDPANLYYLTGYNAWSFYVPQCLVVPAQGPVHLFGRPMDMLGAHYTAHISPDRVHAYPEDLIQRADAHPFEWMTQRAKDLGLLPDRPGTRVAAETDAHYFSPRGYLAVVAGLQHATVVDAHELVNWVRLIKSPAEREMLRAAGLIADSVMQAALFAMAPGRRQCDVVADILAAQAAGTGGDRPVGPAGPVSSDAEGILEQIGGDYPAIMPMLPTGRRAGTPHLTWSEEEFVLGEATCLELAGAYHRYHAPLARTVSLGPPAPQLARCAEIVADGMAAALEAMRPGAEARAAHAAFTSVIARHGMTKEARIGYSIGIGYPPDWGERTVSLRSSEETVLQAGMAFHVILGMWDTDWGYELSESVLISNSGAERLTHQPQELTVIS</sequence>
<dbReference type="Gene3D" id="3.40.350.10">
    <property type="entry name" value="Creatinase/prolidase N-terminal domain"/>
    <property type="match status" value="1"/>
</dbReference>
<dbReference type="InterPro" id="IPR050659">
    <property type="entry name" value="Peptidase_M24B"/>
</dbReference>
<dbReference type="Pfam" id="PF00557">
    <property type="entry name" value="Peptidase_M24"/>
    <property type="match status" value="1"/>
</dbReference>